<dbReference type="GO" id="GO:0008270">
    <property type="term" value="F:zinc ion binding"/>
    <property type="evidence" value="ECO:0007669"/>
    <property type="project" value="UniProtKB-UniRule"/>
</dbReference>
<comment type="catalytic activity">
    <reaction evidence="3">
        <text>N(6)-succinyl-L-lysyl-[protein] + NAD(+) + H2O = 2''-O-succinyl-ADP-D-ribose + nicotinamide + L-lysyl-[protein]</text>
        <dbReference type="Rhea" id="RHEA:47668"/>
        <dbReference type="Rhea" id="RHEA-COMP:9752"/>
        <dbReference type="Rhea" id="RHEA-COMP:11877"/>
        <dbReference type="ChEBI" id="CHEBI:15377"/>
        <dbReference type="ChEBI" id="CHEBI:17154"/>
        <dbReference type="ChEBI" id="CHEBI:29969"/>
        <dbReference type="ChEBI" id="CHEBI:57540"/>
        <dbReference type="ChEBI" id="CHEBI:87830"/>
        <dbReference type="ChEBI" id="CHEBI:87832"/>
    </reaction>
</comment>
<comment type="subcellular location">
    <subcellularLocation>
        <location evidence="3">Cytoplasm</location>
    </subcellularLocation>
</comment>
<dbReference type="InterPro" id="IPR050134">
    <property type="entry name" value="NAD-dep_sirtuin_deacylases"/>
</dbReference>
<dbReference type="InterPro" id="IPR029035">
    <property type="entry name" value="DHS-like_NAD/FAD-binding_dom"/>
</dbReference>
<dbReference type="GO" id="GO:0017136">
    <property type="term" value="F:histone deacetylase activity, NAD-dependent"/>
    <property type="evidence" value="ECO:0007669"/>
    <property type="project" value="TreeGrafter"/>
</dbReference>
<comment type="caution">
    <text evidence="6">The sequence shown here is derived from an EMBL/GenBank/DDBJ whole genome shotgun (WGS) entry which is preliminary data.</text>
</comment>
<feature type="binding site" evidence="3">
    <location>
        <begin position="197"/>
        <end position="199"/>
    </location>
    <ligand>
        <name>NAD(+)</name>
        <dbReference type="ChEBI" id="CHEBI:57540"/>
    </ligand>
</feature>
<keyword evidence="3 4" id="KW-0479">Metal-binding</keyword>
<dbReference type="InterPro" id="IPR026591">
    <property type="entry name" value="Sirtuin_cat_small_dom_sf"/>
</dbReference>
<dbReference type="PANTHER" id="PTHR11085:SF10">
    <property type="entry name" value="NAD-DEPENDENT PROTEIN DEACYLASE SIRTUIN-5, MITOCHONDRIAL-RELATED"/>
    <property type="match status" value="1"/>
</dbReference>
<feature type="active site" description="Proton acceptor" evidence="3 4">
    <location>
        <position position="122"/>
    </location>
</feature>
<comment type="domain">
    <text evidence="3">2 residues (Tyr-70 and Arg-73) present in a large hydrophobic pocket are probably involved in substrate specificity. They are important for desuccinylation activity, but dispensable for deacetylation activity.</text>
</comment>
<dbReference type="InterPro" id="IPR003000">
    <property type="entry name" value="Sirtuin"/>
</dbReference>
<dbReference type="HAMAP" id="MF_01121">
    <property type="entry name" value="Sirtuin_ClassIII"/>
    <property type="match status" value="1"/>
</dbReference>
<evidence type="ECO:0000256" key="2">
    <source>
        <dbReference type="ARBA" id="ARBA00023027"/>
    </source>
</evidence>
<dbReference type="GO" id="GO:0005737">
    <property type="term" value="C:cytoplasm"/>
    <property type="evidence" value="ECO:0007669"/>
    <property type="project" value="UniProtKB-SubCell"/>
</dbReference>
<reference evidence="6 7" key="1">
    <citation type="submission" date="2017-09" db="EMBL/GenBank/DDBJ databases">
        <authorList>
            <person name="DeBolt S."/>
            <person name="Huntemann M."/>
            <person name="Clum A."/>
            <person name="Pillay M."/>
            <person name="Palaniappan K."/>
            <person name="Varghese N."/>
            <person name="Mikhailova N."/>
            <person name="Stamatis D."/>
            <person name="Reddy T."/>
            <person name="Daum C."/>
            <person name="Shapiro N."/>
            <person name="Ivanova N."/>
            <person name="Kyrpides N."/>
            <person name="Woyke T."/>
        </authorList>
    </citation>
    <scope>NUCLEOTIDE SEQUENCE [LARGE SCALE GENOMIC DNA]</scope>
    <source>
        <strain evidence="6 7">A2-S9</strain>
    </source>
</reference>
<evidence type="ECO:0000313" key="7">
    <source>
        <dbReference type="Proteomes" id="UP000221580"/>
    </source>
</evidence>
<dbReference type="Pfam" id="PF02146">
    <property type="entry name" value="SIR2"/>
    <property type="match status" value="1"/>
</dbReference>
<feature type="binding site" evidence="3 4">
    <location>
        <position position="133"/>
    </location>
    <ligand>
        <name>Zn(2+)</name>
        <dbReference type="ChEBI" id="CHEBI:29105"/>
    </ligand>
</feature>
<comment type="similarity">
    <text evidence="3">Belongs to the sirtuin family. Class III subfamily.</text>
</comment>
<feature type="binding site" evidence="3">
    <location>
        <begin position="223"/>
        <end position="225"/>
    </location>
    <ligand>
        <name>NAD(+)</name>
        <dbReference type="ChEBI" id="CHEBI:57540"/>
    </ligand>
</feature>
<feature type="binding site" evidence="3">
    <location>
        <position position="73"/>
    </location>
    <ligand>
        <name>substrate</name>
    </ligand>
</feature>
<dbReference type="RefSeq" id="WP_098479817.1">
    <property type="nucleotide sequence ID" value="NZ_PDJN01000001.1"/>
</dbReference>
<dbReference type="Gene3D" id="3.30.1600.10">
    <property type="entry name" value="SIR2/SIRT2 'Small Domain"/>
    <property type="match status" value="1"/>
</dbReference>
<proteinExistence type="inferred from homology"/>
<dbReference type="Proteomes" id="UP000221580">
    <property type="component" value="Unassembled WGS sequence"/>
</dbReference>
<dbReference type="GO" id="GO:0036054">
    <property type="term" value="F:protein-malonyllysine demalonylase activity"/>
    <property type="evidence" value="ECO:0007669"/>
    <property type="project" value="InterPro"/>
</dbReference>
<dbReference type="Gene3D" id="3.40.50.1220">
    <property type="entry name" value="TPP-binding domain"/>
    <property type="match status" value="1"/>
</dbReference>
<keyword evidence="1" id="KW-0808">Transferase</keyword>
<dbReference type="GO" id="GO:0070403">
    <property type="term" value="F:NAD+ binding"/>
    <property type="evidence" value="ECO:0007669"/>
    <property type="project" value="UniProtKB-UniRule"/>
</dbReference>
<dbReference type="AlphaFoldDB" id="A0A7Z1GUX0"/>
<keyword evidence="3" id="KW-0963">Cytoplasm</keyword>
<feature type="binding site" evidence="3">
    <location>
        <position position="70"/>
    </location>
    <ligand>
        <name>substrate</name>
    </ligand>
</feature>
<comment type="caution">
    <text evidence="3">Lacks conserved residue(s) required for the propagation of feature annotation.</text>
</comment>
<evidence type="ECO:0000256" key="1">
    <source>
        <dbReference type="ARBA" id="ARBA00022679"/>
    </source>
</evidence>
<dbReference type="InterPro" id="IPR027546">
    <property type="entry name" value="Sirtuin_class_III"/>
</dbReference>
<feature type="domain" description="Deacetylase sirtuin-type" evidence="5">
    <location>
        <begin position="1"/>
        <end position="253"/>
    </location>
</feature>
<sequence length="253" mass="27454">MNAETLFQHTLEKLRTARHVVISTGAGISAESGIATFRDPATGLWSRYKQGELASAEAFEQNPALVWGWYSWRRMLVSKAKPNAAHLAVAELEQSLHRVTLITQNVDDLHERAGSRDAIHLHGHLTTARCYTCNKPYLDALPVNASQEEGPSDPPHCQHCDGLVRPNVVWFGEKLSPEDINRANAAALDCDVFLSVGTSESVAPAVYLPILAAERGAWVVHINLAPSVSAPGNTLIGTATSWLPRIAQALISV</sequence>
<evidence type="ECO:0000256" key="4">
    <source>
        <dbReference type="PROSITE-ProRule" id="PRU00236"/>
    </source>
</evidence>
<reference evidence="6 7" key="2">
    <citation type="submission" date="2017-10" db="EMBL/GenBank/DDBJ databases">
        <title>Bacterial endophytes that colonize and modify switchgrass growth.</title>
        <authorList>
            <person name="Debolt S."/>
        </authorList>
    </citation>
    <scope>NUCLEOTIDE SEQUENCE [LARGE SCALE GENOMIC DNA]</scope>
    <source>
        <strain evidence="6 7">A2-S9</strain>
    </source>
</reference>
<keyword evidence="3 4" id="KW-0862">Zinc</keyword>
<accession>A0A7Z1GUX0</accession>
<evidence type="ECO:0000256" key="3">
    <source>
        <dbReference type="HAMAP-Rule" id="MF_01121"/>
    </source>
</evidence>
<feature type="binding site" evidence="3">
    <location>
        <position position="239"/>
    </location>
    <ligand>
        <name>NAD(+)</name>
        <dbReference type="ChEBI" id="CHEBI:57540"/>
    </ligand>
</feature>
<comment type="catalytic activity">
    <reaction evidence="3">
        <text>N(6)-acetyl-L-lysyl-[protein] + NAD(+) + H2O = 2''-O-acetyl-ADP-D-ribose + nicotinamide + L-lysyl-[protein]</text>
        <dbReference type="Rhea" id="RHEA:43636"/>
        <dbReference type="Rhea" id="RHEA-COMP:9752"/>
        <dbReference type="Rhea" id="RHEA-COMP:10731"/>
        <dbReference type="ChEBI" id="CHEBI:15377"/>
        <dbReference type="ChEBI" id="CHEBI:17154"/>
        <dbReference type="ChEBI" id="CHEBI:29969"/>
        <dbReference type="ChEBI" id="CHEBI:57540"/>
        <dbReference type="ChEBI" id="CHEBI:61930"/>
        <dbReference type="ChEBI" id="CHEBI:83767"/>
        <dbReference type="EC" id="2.3.1.286"/>
    </reaction>
</comment>
<name>A0A7Z1GUX0_9PSED</name>
<dbReference type="EC" id="2.3.1.286" evidence="3"/>
<dbReference type="CDD" id="cd01412">
    <property type="entry name" value="SIRT5_Af1_CobB"/>
    <property type="match status" value="1"/>
</dbReference>
<dbReference type="PANTHER" id="PTHR11085">
    <property type="entry name" value="NAD-DEPENDENT PROTEIN DEACYLASE SIRTUIN-5, MITOCHONDRIAL-RELATED"/>
    <property type="match status" value="1"/>
</dbReference>
<comment type="function">
    <text evidence="3">NAD-dependent lysine deacetylase and desuccinylase that specifically removes acetyl and succinyl groups on target proteins. Modulates the activities of several proteins which are inactive in their acylated form.</text>
</comment>
<dbReference type="EMBL" id="PDJN01000001">
    <property type="protein sequence ID" value="PFG72379.1"/>
    <property type="molecule type" value="Genomic_DNA"/>
</dbReference>
<gene>
    <name evidence="3" type="primary">cobB</name>
    <name evidence="6" type="ORF">DM05_2770</name>
</gene>
<organism evidence="6 7">
    <name type="scientific">Pseudomonas poae</name>
    <dbReference type="NCBI Taxonomy" id="200451"/>
    <lineage>
        <taxon>Bacteria</taxon>
        <taxon>Pseudomonadati</taxon>
        <taxon>Pseudomonadota</taxon>
        <taxon>Gammaproteobacteria</taxon>
        <taxon>Pseudomonadales</taxon>
        <taxon>Pseudomonadaceae</taxon>
        <taxon>Pseudomonas</taxon>
    </lineage>
</organism>
<dbReference type="SUPFAM" id="SSF52467">
    <property type="entry name" value="DHS-like NAD/FAD-binding domain"/>
    <property type="match status" value="1"/>
</dbReference>
<dbReference type="PROSITE" id="PS50305">
    <property type="entry name" value="SIRTUIN"/>
    <property type="match status" value="1"/>
</dbReference>
<keyword evidence="2 3" id="KW-0520">NAD</keyword>
<dbReference type="GO" id="GO:0036055">
    <property type="term" value="F:protein-succinyllysine desuccinylase activity"/>
    <property type="evidence" value="ECO:0007669"/>
    <property type="project" value="UniProtKB-UniRule"/>
</dbReference>
<feature type="binding site" evidence="3">
    <location>
        <begin position="104"/>
        <end position="107"/>
    </location>
    <ligand>
        <name>NAD(+)</name>
        <dbReference type="ChEBI" id="CHEBI:57540"/>
    </ligand>
</feature>
<evidence type="ECO:0000259" key="5">
    <source>
        <dbReference type="PROSITE" id="PS50305"/>
    </source>
</evidence>
<dbReference type="InterPro" id="IPR026590">
    <property type="entry name" value="Ssirtuin_cat_dom"/>
</dbReference>
<dbReference type="NCBIfam" id="NF001753">
    <property type="entry name" value="PRK00481.1-3"/>
    <property type="match status" value="1"/>
</dbReference>
<feature type="binding site" evidence="3 4">
    <location>
        <position position="130"/>
    </location>
    <ligand>
        <name>Zn(2+)</name>
        <dbReference type="ChEBI" id="CHEBI:29105"/>
    </ligand>
</feature>
<evidence type="ECO:0000313" key="6">
    <source>
        <dbReference type="EMBL" id="PFG72379.1"/>
    </source>
</evidence>
<feature type="binding site" evidence="3 4">
    <location>
        <position position="160"/>
    </location>
    <ligand>
        <name>Zn(2+)</name>
        <dbReference type="ChEBI" id="CHEBI:29105"/>
    </ligand>
</feature>
<feature type="binding site" evidence="3 4">
    <location>
        <position position="157"/>
    </location>
    <ligand>
        <name>Zn(2+)</name>
        <dbReference type="ChEBI" id="CHEBI:29105"/>
    </ligand>
</feature>
<comment type="cofactor">
    <cofactor evidence="3">
        <name>Zn(2+)</name>
        <dbReference type="ChEBI" id="CHEBI:29105"/>
    </cofactor>
    <text evidence="3">Binds 1 zinc ion per subunit.</text>
</comment>
<protein>
    <recommendedName>
        <fullName evidence="3">NAD-dependent protein deacylase</fullName>
        <ecNumber evidence="3">2.3.1.286</ecNumber>
    </recommendedName>
    <alternativeName>
        <fullName evidence="3">Regulatory protein SIR2 homolog</fullName>
    </alternativeName>
</protein>